<comment type="caution">
    <text evidence="2">The sequence shown here is derived from an EMBL/GenBank/DDBJ whole genome shotgun (WGS) entry which is preliminary data.</text>
</comment>
<gene>
    <name evidence="2" type="ORF">A3C16_05050</name>
</gene>
<keyword evidence="1" id="KW-0472">Membrane</keyword>
<evidence type="ECO:0000313" key="2">
    <source>
        <dbReference type="EMBL" id="OHA02922.1"/>
    </source>
</evidence>
<dbReference type="EMBL" id="MHQL01000024">
    <property type="protein sequence ID" value="OHA02922.1"/>
    <property type="molecule type" value="Genomic_DNA"/>
</dbReference>
<evidence type="ECO:0000256" key="1">
    <source>
        <dbReference type="SAM" id="Phobius"/>
    </source>
</evidence>
<reference evidence="2 3" key="1">
    <citation type="journal article" date="2016" name="Nat. Commun.">
        <title>Thousands of microbial genomes shed light on interconnected biogeochemical processes in an aquifer system.</title>
        <authorList>
            <person name="Anantharaman K."/>
            <person name="Brown C.T."/>
            <person name="Hug L.A."/>
            <person name="Sharon I."/>
            <person name="Castelle C.J."/>
            <person name="Probst A.J."/>
            <person name="Thomas B.C."/>
            <person name="Singh A."/>
            <person name="Wilkins M.J."/>
            <person name="Karaoz U."/>
            <person name="Brodie E.L."/>
            <person name="Williams K.H."/>
            <person name="Hubbard S.S."/>
            <person name="Banfield J.F."/>
        </authorList>
    </citation>
    <scope>NUCLEOTIDE SEQUENCE [LARGE SCALE GENOMIC DNA]</scope>
</reference>
<name>A0A1G2KWD3_9BACT</name>
<keyword evidence="1" id="KW-1133">Transmembrane helix</keyword>
<feature type="transmembrane region" description="Helical" evidence="1">
    <location>
        <begin position="41"/>
        <end position="62"/>
    </location>
</feature>
<dbReference type="AlphaFoldDB" id="A0A1G2KWD3"/>
<sequence length="123" mass="14041">MEMDISIFFARFLGSFFVIFGLLFIVTKQLGKTIEMTDDKAFVISTGYITLLLGLVTVVLHNLWVSDWRVAITIIGWAWLIKGILKTGFPEFINKHAQKFAKKEGFSAVILMFLGAWLLWMGF</sequence>
<accession>A0A1G2KWD3</accession>
<proteinExistence type="predicted"/>
<feature type="transmembrane region" description="Helical" evidence="1">
    <location>
        <begin position="105"/>
        <end position="122"/>
    </location>
</feature>
<dbReference type="Proteomes" id="UP000177811">
    <property type="component" value="Unassembled WGS sequence"/>
</dbReference>
<feature type="transmembrane region" description="Helical" evidence="1">
    <location>
        <begin position="6"/>
        <end position="26"/>
    </location>
</feature>
<evidence type="ECO:0000313" key="3">
    <source>
        <dbReference type="Proteomes" id="UP000177811"/>
    </source>
</evidence>
<protein>
    <submittedName>
        <fullName evidence="2">Uncharacterized protein</fullName>
    </submittedName>
</protein>
<keyword evidence="1" id="KW-0812">Transmembrane</keyword>
<organism evidence="2 3">
    <name type="scientific">Candidatus Sungbacteria bacterium RIFCSPHIGHO2_02_FULL_51_29</name>
    <dbReference type="NCBI Taxonomy" id="1802273"/>
    <lineage>
        <taxon>Bacteria</taxon>
        <taxon>Candidatus Sungiibacteriota</taxon>
    </lineage>
</organism>